<dbReference type="GO" id="GO:0005737">
    <property type="term" value="C:cytoplasm"/>
    <property type="evidence" value="ECO:0007669"/>
    <property type="project" value="TreeGrafter"/>
</dbReference>
<feature type="domain" description="Carrier" evidence="2">
    <location>
        <begin position="946"/>
        <end position="1021"/>
    </location>
</feature>
<dbReference type="InterPro" id="IPR023213">
    <property type="entry name" value="CAT-like_dom_sf"/>
</dbReference>
<dbReference type="Gene3D" id="1.10.1200.10">
    <property type="entry name" value="ACP-like"/>
    <property type="match status" value="1"/>
</dbReference>
<dbReference type="AlphaFoldDB" id="A0A5S4G7M7"/>
<dbReference type="InterPro" id="IPR025110">
    <property type="entry name" value="AMP-bd_C"/>
</dbReference>
<proteinExistence type="predicted"/>
<evidence type="ECO:0000313" key="3">
    <source>
        <dbReference type="EMBL" id="TMR21950.1"/>
    </source>
</evidence>
<dbReference type="Pfam" id="PF13193">
    <property type="entry name" value="AMP-binding_C"/>
    <property type="match status" value="1"/>
</dbReference>
<dbReference type="InterPro" id="IPR000873">
    <property type="entry name" value="AMP-dep_synth/lig_dom"/>
</dbReference>
<dbReference type="FunFam" id="3.40.50.980:FF:000001">
    <property type="entry name" value="Non-ribosomal peptide synthetase"/>
    <property type="match status" value="1"/>
</dbReference>
<dbReference type="Gene3D" id="3.30.300.30">
    <property type="match status" value="1"/>
</dbReference>
<dbReference type="PROSITE" id="PS50075">
    <property type="entry name" value="CARRIER"/>
    <property type="match status" value="1"/>
</dbReference>
<dbReference type="Gene3D" id="3.40.50.980">
    <property type="match status" value="2"/>
</dbReference>
<dbReference type="Pfam" id="PF00668">
    <property type="entry name" value="Condensation"/>
    <property type="match status" value="1"/>
</dbReference>
<dbReference type="NCBIfam" id="TIGR01733">
    <property type="entry name" value="AA-adenyl-dom"/>
    <property type="match status" value="1"/>
</dbReference>
<dbReference type="GO" id="GO:0031177">
    <property type="term" value="F:phosphopantetheine binding"/>
    <property type="evidence" value="ECO:0007669"/>
    <property type="project" value="TreeGrafter"/>
</dbReference>
<dbReference type="InterPro" id="IPR036736">
    <property type="entry name" value="ACP-like_sf"/>
</dbReference>
<dbReference type="PANTHER" id="PTHR45527:SF1">
    <property type="entry name" value="FATTY ACID SYNTHASE"/>
    <property type="match status" value="1"/>
</dbReference>
<dbReference type="InterPro" id="IPR001242">
    <property type="entry name" value="Condensation_dom"/>
</dbReference>
<dbReference type="GO" id="GO:0003824">
    <property type="term" value="F:catalytic activity"/>
    <property type="evidence" value="ECO:0007669"/>
    <property type="project" value="InterPro"/>
</dbReference>
<dbReference type="GO" id="GO:0044550">
    <property type="term" value="P:secondary metabolite biosynthetic process"/>
    <property type="evidence" value="ECO:0007669"/>
    <property type="project" value="TreeGrafter"/>
</dbReference>
<dbReference type="Pfam" id="PF00550">
    <property type="entry name" value="PP-binding"/>
    <property type="match status" value="1"/>
</dbReference>
<dbReference type="GO" id="GO:0008610">
    <property type="term" value="P:lipid biosynthetic process"/>
    <property type="evidence" value="ECO:0007669"/>
    <property type="project" value="UniProtKB-ARBA"/>
</dbReference>
<evidence type="ECO:0000313" key="4">
    <source>
        <dbReference type="Proteomes" id="UP000306628"/>
    </source>
</evidence>
<keyword evidence="4" id="KW-1185">Reference proteome</keyword>
<dbReference type="Proteomes" id="UP000306628">
    <property type="component" value="Unassembled WGS sequence"/>
</dbReference>
<dbReference type="SUPFAM" id="SSF56801">
    <property type="entry name" value="Acetyl-CoA synthetase-like"/>
    <property type="match status" value="1"/>
</dbReference>
<dbReference type="CDD" id="cd05930">
    <property type="entry name" value="A_NRPS"/>
    <property type="match status" value="1"/>
</dbReference>
<reference evidence="3 4" key="1">
    <citation type="submission" date="2019-05" db="EMBL/GenBank/DDBJ databases">
        <title>Draft genome sequence of Nonomuraea zeae DSM 100528.</title>
        <authorList>
            <person name="Saricaoglu S."/>
            <person name="Isik K."/>
        </authorList>
    </citation>
    <scope>NUCLEOTIDE SEQUENCE [LARGE SCALE GENOMIC DNA]</scope>
    <source>
        <strain evidence="3 4">DSM 100528</strain>
    </source>
</reference>
<dbReference type="SUPFAM" id="SSF47336">
    <property type="entry name" value="ACP-like"/>
    <property type="match status" value="1"/>
</dbReference>
<sequence length="1022" mass="111155">MNSNEFRALSPIQHGLLFHAVQDGGAYLDQVLLTLRARPEPRAFRRAWRTAFEQHEMLTMSFDWTSEATARQRPRPGAELPIDVLDPPVGDIDAWLAGEREKGFELTGAPLVRAVFARSASGEPLLLLQYSNLIMDFRSLKKVLNAVARLYAGGDAGPATTRTYREYVDWWEQRGPAGDEDVTFWRELLSGHEPPSLSAIAGARTTATGSPPVPGLLETPAADTSAHLDRIAAACGISRETALQGAWHLLLGRYTGSRDVVLGSTDVHRPLGAAYDAIGPMTLTLPVRQHIRPEASVAGWLRGYQETRDESWRHASLPLPEIQRLCPGIGGNELIQSAVVFEELRPAELAPELGITGIRYESRPHFPLTVIARDGEEFRLRLVYRPGVFDATMMRQLLAHLRAMVAEMAADPARPVGSIDVLSERERAQILRWGRGPAIRTPAPTIHEAISRALARSPERVAVLDGTGEITRAELESRSNQLARHLMDQGVRPGGAVGVLVKRSRELPVILLAIMKCGAAFVPFDGGFPDQRLQLMTADAGIELVVSDSAHWGRFAGVRVVYVDRDREAVSAHGTSAPGVPVQGTDLAYLIYTSGSTGRPKGVEVMHRGTLALLRDLGERIGLGEGTTWAAGANAACDLCVVDLFMPLLFGGRVTVLPDDVVVDGVRLGEELTRREATHHQATPSGWRLLMEAGWRAPGSLTGVVGGEALSGDLADDLARAGVRPLWNVYGPTEASVWATIEEVGAARPVPIGRRVGDADLYVLDDLGRPSPVGVPGELCIGGIALARGYRNLPERTRERFRDHPLAADPPGRLYWTGDRARWLPEGKLEFLGRDDGQVKVRGYRIELGEIEAVLRLCPGVNDVAVLVSENEARQRSLTACVVGDAGPAPDPGELRRFLQDRLAPYMVPDRYLHLDAMPLTHNAKRDLRALAALGAAAERAGDAQPPQTPLERQVAQLVEDVLHVRGVGRLEDLGRYGLRSLESMRVAARISRTWPVSVTVHSILSNPTIADVSSAVQSAMK</sequence>
<dbReference type="InterPro" id="IPR009081">
    <property type="entry name" value="PP-bd_ACP"/>
</dbReference>
<dbReference type="InterPro" id="IPR020845">
    <property type="entry name" value="AMP-binding_CS"/>
</dbReference>
<comment type="caution">
    <text evidence="3">The sequence shown here is derived from an EMBL/GenBank/DDBJ whole genome shotgun (WGS) entry which is preliminary data.</text>
</comment>
<protein>
    <submittedName>
        <fullName evidence="3">Amino acid adenylation domain-containing protein</fullName>
    </submittedName>
</protein>
<dbReference type="GO" id="GO:0043041">
    <property type="term" value="P:amino acid activation for nonribosomal peptide biosynthetic process"/>
    <property type="evidence" value="ECO:0007669"/>
    <property type="project" value="TreeGrafter"/>
</dbReference>
<evidence type="ECO:0000259" key="2">
    <source>
        <dbReference type="PROSITE" id="PS50075"/>
    </source>
</evidence>
<dbReference type="Gene3D" id="2.30.38.10">
    <property type="entry name" value="Luciferase, Domain 3"/>
    <property type="match status" value="1"/>
</dbReference>
<comment type="cofactor">
    <cofactor evidence="1">
        <name>pantetheine 4'-phosphate</name>
        <dbReference type="ChEBI" id="CHEBI:47942"/>
    </cofactor>
</comment>
<accession>A0A5S4G7M7</accession>
<dbReference type="OrthoDB" id="2472181at2"/>
<dbReference type="EMBL" id="VCKX01000286">
    <property type="protein sequence ID" value="TMR21950.1"/>
    <property type="molecule type" value="Genomic_DNA"/>
</dbReference>
<dbReference type="PROSITE" id="PS00455">
    <property type="entry name" value="AMP_BINDING"/>
    <property type="match status" value="1"/>
</dbReference>
<dbReference type="SUPFAM" id="SSF52777">
    <property type="entry name" value="CoA-dependent acyltransferases"/>
    <property type="match status" value="2"/>
</dbReference>
<dbReference type="InterPro" id="IPR045851">
    <property type="entry name" value="AMP-bd_C_sf"/>
</dbReference>
<dbReference type="InterPro" id="IPR010071">
    <property type="entry name" value="AA_adenyl_dom"/>
</dbReference>
<dbReference type="RefSeq" id="WP_138696937.1">
    <property type="nucleotide sequence ID" value="NZ_JBHSAZ010000107.1"/>
</dbReference>
<name>A0A5S4G7M7_9ACTN</name>
<gene>
    <name evidence="3" type="ORF">ETD85_50190</name>
</gene>
<dbReference type="Gene3D" id="3.30.559.10">
    <property type="entry name" value="Chloramphenicol acetyltransferase-like domain"/>
    <property type="match status" value="1"/>
</dbReference>
<dbReference type="Pfam" id="PF00501">
    <property type="entry name" value="AMP-binding"/>
    <property type="match status" value="1"/>
</dbReference>
<organism evidence="3 4">
    <name type="scientific">Nonomuraea zeae</name>
    <dbReference type="NCBI Taxonomy" id="1642303"/>
    <lineage>
        <taxon>Bacteria</taxon>
        <taxon>Bacillati</taxon>
        <taxon>Actinomycetota</taxon>
        <taxon>Actinomycetes</taxon>
        <taxon>Streptosporangiales</taxon>
        <taxon>Streptosporangiaceae</taxon>
        <taxon>Nonomuraea</taxon>
    </lineage>
</organism>
<dbReference type="Gene3D" id="3.30.559.30">
    <property type="entry name" value="Nonribosomal peptide synthetase, condensation domain"/>
    <property type="match status" value="1"/>
</dbReference>
<dbReference type="PANTHER" id="PTHR45527">
    <property type="entry name" value="NONRIBOSOMAL PEPTIDE SYNTHETASE"/>
    <property type="match status" value="1"/>
</dbReference>
<evidence type="ECO:0000256" key="1">
    <source>
        <dbReference type="ARBA" id="ARBA00001957"/>
    </source>
</evidence>